<reference evidence="2 3" key="1">
    <citation type="submission" date="2020-03" db="EMBL/GenBank/DDBJ databases">
        <title>Genomic Encyclopedia of Type Strains, Phase IV (KMG-IV): sequencing the most valuable type-strain genomes for metagenomic binning, comparative biology and taxonomic classification.</title>
        <authorList>
            <person name="Goeker M."/>
        </authorList>
    </citation>
    <scope>NUCLEOTIDE SEQUENCE [LARGE SCALE GENOMIC DNA]</scope>
    <source>
        <strain evidence="2 3">DSM 103870</strain>
    </source>
</reference>
<dbReference type="Proteomes" id="UP001429580">
    <property type="component" value="Unassembled WGS sequence"/>
</dbReference>
<protein>
    <submittedName>
        <fullName evidence="2">Transcriptional regulator</fullName>
    </submittedName>
</protein>
<evidence type="ECO:0000256" key="1">
    <source>
        <dbReference type="SAM" id="MobiDB-lite"/>
    </source>
</evidence>
<keyword evidence="3" id="KW-1185">Reference proteome</keyword>
<name>A0ABX0V3X9_9HYPH</name>
<organism evidence="2 3">
    <name type="scientific">Pseudochelatococcus lubricantis</name>
    <dbReference type="NCBI Taxonomy" id="1538102"/>
    <lineage>
        <taxon>Bacteria</taxon>
        <taxon>Pseudomonadati</taxon>
        <taxon>Pseudomonadota</taxon>
        <taxon>Alphaproteobacteria</taxon>
        <taxon>Hyphomicrobiales</taxon>
        <taxon>Chelatococcaceae</taxon>
        <taxon>Pseudochelatococcus</taxon>
    </lineage>
</organism>
<dbReference type="Gene3D" id="1.10.10.60">
    <property type="entry name" value="Homeodomain-like"/>
    <property type="match status" value="1"/>
</dbReference>
<evidence type="ECO:0000313" key="3">
    <source>
        <dbReference type="Proteomes" id="UP001429580"/>
    </source>
</evidence>
<dbReference type="RefSeq" id="WP_166955684.1">
    <property type="nucleotide sequence ID" value="NZ_JAASQI010000011.1"/>
</dbReference>
<sequence>MVVARRRDTSSGSTSDQEDGIRSTAESARQEQAAFAVSHRVRLVRRRMLINLRKQVIKLHDAGYSISAIAHTLGISPRDVRAFCPKPSKEILSVNRVEEVADERTKLTNRAIKTLLRGRHSALGGSTDEARARALPKIAAAYTMAELLEEPGIGHSTATQIELWLEHLGLHLRMDTDAAWLSKRTRKLLGR</sequence>
<comment type="caution">
    <text evidence="2">The sequence shown here is derived from an EMBL/GenBank/DDBJ whole genome shotgun (WGS) entry which is preliminary data.</text>
</comment>
<evidence type="ECO:0000313" key="2">
    <source>
        <dbReference type="EMBL" id="NIJ59858.1"/>
    </source>
</evidence>
<dbReference type="EMBL" id="JAASQI010000011">
    <property type="protein sequence ID" value="NIJ59858.1"/>
    <property type="molecule type" value="Genomic_DNA"/>
</dbReference>
<feature type="region of interest" description="Disordered" evidence="1">
    <location>
        <begin position="1"/>
        <end position="27"/>
    </location>
</feature>
<gene>
    <name evidence="2" type="ORF">FHS82_003719</name>
</gene>
<proteinExistence type="predicted"/>
<accession>A0ABX0V3X9</accession>